<dbReference type="PANTHER" id="PTHR13563:SF13">
    <property type="entry name" value="TRNA METHYLTRANSFERASE 10 HOMOLOG A"/>
    <property type="match status" value="1"/>
</dbReference>
<dbReference type="OrthoDB" id="278300at2759"/>
<evidence type="ECO:0000256" key="6">
    <source>
        <dbReference type="SAM" id="MobiDB-lite"/>
    </source>
</evidence>
<dbReference type="eggNOG" id="KOG2967">
    <property type="taxonomic scope" value="Eukaryota"/>
</dbReference>
<dbReference type="RefSeq" id="XP_011401488.1">
    <property type="nucleotide sequence ID" value="XM_011403186.1"/>
</dbReference>
<evidence type="ECO:0000256" key="5">
    <source>
        <dbReference type="ARBA" id="ARBA00048434"/>
    </source>
</evidence>
<dbReference type="KEGG" id="apro:F751_3280"/>
<evidence type="ECO:0000313" key="8">
    <source>
        <dbReference type="EMBL" id="KFM28473.1"/>
    </source>
</evidence>
<evidence type="ECO:0000256" key="3">
    <source>
        <dbReference type="ARBA" id="ARBA00022679"/>
    </source>
</evidence>
<sequence>MTSEKVKVQQAQADTPAAAGPVPLSKNQQKKLLKAVKYQDKKKEKREREKAERQKLQEERRAEALARLAGMSEEEKLKWREEKAVRVGARKQTTQEKKARLEQALVKGQRLIVDLSFEDKMTDAELKSLCQQLAYCYSANARSSKPMHLIFTGVQGRMKECINKQCSGFDNWIATKSEATYLVHFKEETEQLVYLTADSENEIQELDPSKIYIVGGIVDRNRYKNLCAGKAEEEAAKDGIHKQLNAML</sequence>
<accession>A0A087SRW9</accession>
<gene>
    <name evidence="8" type="ORF">F751_3280</name>
</gene>
<feature type="domain" description="SAM-dependent MTase TRM10-type" evidence="7">
    <location>
        <begin position="97"/>
        <end position="248"/>
    </location>
</feature>
<dbReference type="PROSITE" id="PS51675">
    <property type="entry name" value="SAM_MT_TRM10"/>
    <property type="match status" value="1"/>
</dbReference>
<reference evidence="8 9" key="1">
    <citation type="journal article" date="2014" name="BMC Genomics">
        <title>Oil accumulation mechanisms of the oleaginous microalga Chlorella protothecoides revealed through its genome, transcriptomes, and proteomes.</title>
        <authorList>
            <person name="Gao C."/>
            <person name="Wang Y."/>
            <person name="Shen Y."/>
            <person name="Yan D."/>
            <person name="He X."/>
            <person name="Dai J."/>
            <person name="Wu Q."/>
        </authorList>
    </citation>
    <scope>NUCLEOTIDE SEQUENCE [LARGE SCALE GENOMIC DNA]</scope>
    <source>
        <strain evidence="8 9">0710</strain>
    </source>
</reference>
<keyword evidence="4" id="KW-0949">S-adenosyl-L-methionine</keyword>
<protein>
    <recommendedName>
        <fullName evidence="1">tRNA (guanine(9)-N(1))-methyltransferase</fullName>
        <ecNumber evidence="1">2.1.1.221</ecNumber>
    </recommendedName>
</protein>
<evidence type="ECO:0000256" key="1">
    <source>
        <dbReference type="ARBA" id="ARBA00012797"/>
    </source>
</evidence>
<dbReference type="Gene3D" id="3.40.1280.30">
    <property type="match status" value="1"/>
</dbReference>
<dbReference type="GO" id="GO:0000049">
    <property type="term" value="F:tRNA binding"/>
    <property type="evidence" value="ECO:0007669"/>
    <property type="project" value="TreeGrafter"/>
</dbReference>
<evidence type="ECO:0000259" key="7">
    <source>
        <dbReference type="PROSITE" id="PS51675"/>
    </source>
</evidence>
<dbReference type="CDD" id="cd18089">
    <property type="entry name" value="SPOUT_Trm10-like"/>
    <property type="match status" value="1"/>
</dbReference>
<dbReference type="GO" id="GO:0052905">
    <property type="term" value="F:tRNA (guanosine(9)-N1)-methyltransferase activity"/>
    <property type="evidence" value="ECO:0007669"/>
    <property type="project" value="UniProtKB-EC"/>
</dbReference>
<keyword evidence="2 8" id="KW-0489">Methyltransferase</keyword>
<evidence type="ECO:0000313" key="9">
    <source>
        <dbReference type="Proteomes" id="UP000028924"/>
    </source>
</evidence>
<keyword evidence="3 8" id="KW-0808">Transferase</keyword>
<comment type="catalytic activity">
    <reaction evidence="5">
        <text>guanosine(9) in tRNA + S-adenosyl-L-methionine = N(1)-methylguanosine(9) in tRNA + S-adenosyl-L-homocysteine + H(+)</text>
        <dbReference type="Rhea" id="RHEA:43156"/>
        <dbReference type="Rhea" id="RHEA-COMP:10367"/>
        <dbReference type="Rhea" id="RHEA-COMP:10368"/>
        <dbReference type="ChEBI" id="CHEBI:15378"/>
        <dbReference type="ChEBI" id="CHEBI:57856"/>
        <dbReference type="ChEBI" id="CHEBI:59789"/>
        <dbReference type="ChEBI" id="CHEBI:73542"/>
        <dbReference type="ChEBI" id="CHEBI:74269"/>
        <dbReference type="EC" id="2.1.1.221"/>
    </reaction>
</comment>
<dbReference type="PANTHER" id="PTHR13563">
    <property type="entry name" value="TRNA (GUANINE-9-) METHYLTRANSFERASE"/>
    <property type="match status" value="1"/>
</dbReference>
<feature type="compositionally biased region" description="Basic and acidic residues" evidence="6">
    <location>
        <begin position="37"/>
        <end position="59"/>
    </location>
</feature>
<dbReference type="InterPro" id="IPR038459">
    <property type="entry name" value="MT_TRM10-typ_sf"/>
</dbReference>
<dbReference type="AlphaFoldDB" id="A0A087SRW9"/>
<dbReference type="STRING" id="3075.A0A087SRW9"/>
<name>A0A087SRW9_AUXPR</name>
<dbReference type="InterPro" id="IPR007356">
    <property type="entry name" value="tRNA_m1G_MeTrfase_euk"/>
</dbReference>
<evidence type="ECO:0000256" key="2">
    <source>
        <dbReference type="ARBA" id="ARBA00022603"/>
    </source>
</evidence>
<dbReference type="GeneID" id="23614671"/>
<proteinExistence type="predicted"/>
<feature type="region of interest" description="Disordered" evidence="6">
    <location>
        <begin position="1"/>
        <end position="59"/>
    </location>
</feature>
<dbReference type="InterPro" id="IPR028564">
    <property type="entry name" value="MT_TRM10-typ"/>
</dbReference>
<dbReference type="GO" id="GO:0002939">
    <property type="term" value="P:tRNA N1-guanine methylation"/>
    <property type="evidence" value="ECO:0007669"/>
    <property type="project" value="TreeGrafter"/>
</dbReference>
<dbReference type="EC" id="2.1.1.221" evidence="1"/>
<keyword evidence="9" id="KW-1185">Reference proteome</keyword>
<dbReference type="Proteomes" id="UP000028924">
    <property type="component" value="Unassembled WGS sequence"/>
</dbReference>
<evidence type="ECO:0000256" key="4">
    <source>
        <dbReference type="ARBA" id="ARBA00022691"/>
    </source>
</evidence>
<dbReference type="EMBL" id="KL662170">
    <property type="protein sequence ID" value="KFM28473.1"/>
    <property type="molecule type" value="Genomic_DNA"/>
</dbReference>
<dbReference type="GO" id="GO:0005634">
    <property type="term" value="C:nucleus"/>
    <property type="evidence" value="ECO:0007669"/>
    <property type="project" value="TreeGrafter"/>
</dbReference>
<organism evidence="8 9">
    <name type="scientific">Auxenochlorella protothecoides</name>
    <name type="common">Green microalga</name>
    <name type="synonym">Chlorella protothecoides</name>
    <dbReference type="NCBI Taxonomy" id="3075"/>
    <lineage>
        <taxon>Eukaryota</taxon>
        <taxon>Viridiplantae</taxon>
        <taxon>Chlorophyta</taxon>
        <taxon>core chlorophytes</taxon>
        <taxon>Trebouxiophyceae</taxon>
        <taxon>Chlorellales</taxon>
        <taxon>Chlorellaceae</taxon>
        <taxon>Auxenochlorella</taxon>
    </lineage>
</organism>